<keyword evidence="16" id="KW-1185">Reference proteome</keyword>
<dbReference type="Gene3D" id="3.30.565.10">
    <property type="entry name" value="Histidine kinase-like ATPase, C-terminal domain"/>
    <property type="match status" value="1"/>
</dbReference>
<dbReference type="SUPFAM" id="SSF158472">
    <property type="entry name" value="HAMP domain-like"/>
    <property type="match status" value="1"/>
</dbReference>
<name>A0A1H8N9Z8_9ACTN</name>
<dbReference type="PROSITE" id="PS50885">
    <property type="entry name" value="HAMP"/>
    <property type="match status" value="1"/>
</dbReference>
<keyword evidence="8 12" id="KW-1133">Transmembrane helix</keyword>
<evidence type="ECO:0000256" key="2">
    <source>
        <dbReference type="ARBA" id="ARBA00004236"/>
    </source>
</evidence>
<accession>A0A1H8N9Z8</accession>
<dbReference type="Proteomes" id="UP000181951">
    <property type="component" value="Unassembled WGS sequence"/>
</dbReference>
<evidence type="ECO:0000259" key="14">
    <source>
        <dbReference type="PROSITE" id="PS50885"/>
    </source>
</evidence>
<dbReference type="PANTHER" id="PTHR45436">
    <property type="entry name" value="SENSOR HISTIDINE KINASE YKOH"/>
    <property type="match status" value="1"/>
</dbReference>
<evidence type="ECO:0000256" key="12">
    <source>
        <dbReference type="SAM" id="Phobius"/>
    </source>
</evidence>
<dbReference type="InterPro" id="IPR003660">
    <property type="entry name" value="HAMP_dom"/>
</dbReference>
<dbReference type="PROSITE" id="PS50109">
    <property type="entry name" value="HIS_KIN"/>
    <property type="match status" value="1"/>
</dbReference>
<dbReference type="GO" id="GO:0000155">
    <property type="term" value="F:phosphorelay sensor kinase activity"/>
    <property type="evidence" value="ECO:0007669"/>
    <property type="project" value="InterPro"/>
</dbReference>
<dbReference type="InterPro" id="IPR005467">
    <property type="entry name" value="His_kinase_dom"/>
</dbReference>
<dbReference type="SMART" id="SM00388">
    <property type="entry name" value="HisKA"/>
    <property type="match status" value="1"/>
</dbReference>
<keyword evidence="5" id="KW-0808">Transferase</keyword>
<dbReference type="SUPFAM" id="SSF55874">
    <property type="entry name" value="ATPase domain of HSP90 chaperone/DNA topoisomerase II/histidine kinase"/>
    <property type="match status" value="1"/>
</dbReference>
<comment type="subcellular location">
    <subcellularLocation>
        <location evidence="2">Cell membrane</location>
    </subcellularLocation>
</comment>
<proteinExistence type="predicted"/>
<dbReference type="CDD" id="cd00075">
    <property type="entry name" value="HATPase"/>
    <property type="match status" value="1"/>
</dbReference>
<evidence type="ECO:0000256" key="3">
    <source>
        <dbReference type="ARBA" id="ARBA00012438"/>
    </source>
</evidence>
<dbReference type="Gene3D" id="1.10.287.130">
    <property type="match status" value="1"/>
</dbReference>
<evidence type="ECO:0000256" key="11">
    <source>
        <dbReference type="SAM" id="MobiDB-lite"/>
    </source>
</evidence>
<dbReference type="Gene3D" id="6.10.340.10">
    <property type="match status" value="1"/>
</dbReference>
<feature type="compositionally biased region" description="Basic and acidic residues" evidence="11">
    <location>
        <begin position="65"/>
        <end position="79"/>
    </location>
</feature>
<dbReference type="InterPro" id="IPR036097">
    <property type="entry name" value="HisK_dim/P_sf"/>
</dbReference>
<dbReference type="RefSeq" id="WP_069466677.1">
    <property type="nucleotide sequence ID" value="NZ_FODD01000021.1"/>
</dbReference>
<protein>
    <recommendedName>
        <fullName evidence="3">histidine kinase</fullName>
        <ecNumber evidence="3">2.7.13.3</ecNumber>
    </recommendedName>
</protein>
<dbReference type="Pfam" id="PF00512">
    <property type="entry name" value="HisKA"/>
    <property type="match status" value="1"/>
</dbReference>
<keyword evidence="6 12" id="KW-0812">Transmembrane</keyword>
<reference evidence="15 16" key="1">
    <citation type="submission" date="2016-10" db="EMBL/GenBank/DDBJ databases">
        <authorList>
            <person name="de Groot N.N."/>
        </authorList>
    </citation>
    <scope>NUCLEOTIDE SEQUENCE [LARGE SCALE GENOMIC DNA]</scope>
    <source>
        <strain evidence="15 16">CGMCC 4.2026</strain>
    </source>
</reference>
<keyword evidence="10 12" id="KW-0472">Membrane</keyword>
<feature type="domain" description="HAMP" evidence="14">
    <location>
        <begin position="210"/>
        <end position="263"/>
    </location>
</feature>
<evidence type="ECO:0000256" key="5">
    <source>
        <dbReference type="ARBA" id="ARBA00022679"/>
    </source>
</evidence>
<keyword evidence="7 15" id="KW-0418">Kinase</keyword>
<evidence type="ECO:0000256" key="4">
    <source>
        <dbReference type="ARBA" id="ARBA00022553"/>
    </source>
</evidence>
<dbReference type="CDD" id="cd06225">
    <property type="entry name" value="HAMP"/>
    <property type="match status" value="1"/>
</dbReference>
<evidence type="ECO:0000256" key="9">
    <source>
        <dbReference type="ARBA" id="ARBA00023012"/>
    </source>
</evidence>
<dbReference type="SUPFAM" id="SSF47384">
    <property type="entry name" value="Homodimeric domain of signal transducing histidine kinase"/>
    <property type="match status" value="1"/>
</dbReference>
<organism evidence="15 16">
    <name type="scientific">Actinacidiphila rubida</name>
    <dbReference type="NCBI Taxonomy" id="310780"/>
    <lineage>
        <taxon>Bacteria</taxon>
        <taxon>Bacillati</taxon>
        <taxon>Actinomycetota</taxon>
        <taxon>Actinomycetes</taxon>
        <taxon>Kitasatosporales</taxon>
        <taxon>Streptomycetaceae</taxon>
        <taxon>Actinacidiphila</taxon>
    </lineage>
</organism>
<dbReference type="InterPro" id="IPR004358">
    <property type="entry name" value="Sig_transdc_His_kin-like_C"/>
</dbReference>
<dbReference type="InterPro" id="IPR050428">
    <property type="entry name" value="TCS_sensor_his_kinase"/>
</dbReference>
<dbReference type="Pfam" id="PF00672">
    <property type="entry name" value="HAMP"/>
    <property type="match status" value="1"/>
</dbReference>
<keyword evidence="4" id="KW-0597">Phosphoprotein</keyword>
<evidence type="ECO:0000256" key="8">
    <source>
        <dbReference type="ARBA" id="ARBA00022989"/>
    </source>
</evidence>
<evidence type="ECO:0000256" key="6">
    <source>
        <dbReference type="ARBA" id="ARBA00022692"/>
    </source>
</evidence>
<evidence type="ECO:0000313" key="16">
    <source>
        <dbReference type="Proteomes" id="UP000181951"/>
    </source>
</evidence>
<dbReference type="OrthoDB" id="9786919at2"/>
<dbReference type="EC" id="2.7.13.3" evidence="3"/>
<evidence type="ECO:0000256" key="7">
    <source>
        <dbReference type="ARBA" id="ARBA00022777"/>
    </source>
</evidence>
<dbReference type="SMART" id="SM00304">
    <property type="entry name" value="HAMP"/>
    <property type="match status" value="1"/>
</dbReference>
<dbReference type="STRING" id="310780.SAMN05216267_102197"/>
<keyword evidence="9" id="KW-0902">Two-component regulatory system</keyword>
<comment type="catalytic activity">
    <reaction evidence="1">
        <text>ATP + protein L-histidine = ADP + protein N-phospho-L-histidine.</text>
        <dbReference type="EC" id="2.7.13.3"/>
    </reaction>
</comment>
<evidence type="ECO:0000313" key="15">
    <source>
        <dbReference type="EMBL" id="SEO26263.1"/>
    </source>
</evidence>
<feature type="region of interest" description="Disordered" evidence="11">
    <location>
        <begin position="60"/>
        <end position="98"/>
    </location>
</feature>
<dbReference type="SMART" id="SM00387">
    <property type="entry name" value="HATPase_c"/>
    <property type="match status" value="1"/>
</dbReference>
<feature type="transmembrane region" description="Helical" evidence="12">
    <location>
        <begin position="188"/>
        <end position="209"/>
    </location>
</feature>
<dbReference type="InterPro" id="IPR036890">
    <property type="entry name" value="HATPase_C_sf"/>
</dbReference>
<dbReference type="Pfam" id="PF02518">
    <property type="entry name" value="HATPase_c"/>
    <property type="match status" value="1"/>
</dbReference>
<dbReference type="PRINTS" id="PR00344">
    <property type="entry name" value="BCTRLSENSOR"/>
</dbReference>
<dbReference type="AlphaFoldDB" id="A0A1H8N9Z8"/>
<evidence type="ECO:0000259" key="13">
    <source>
        <dbReference type="PROSITE" id="PS50109"/>
    </source>
</evidence>
<dbReference type="PANTHER" id="PTHR45436:SF5">
    <property type="entry name" value="SENSOR HISTIDINE KINASE TRCS"/>
    <property type="match status" value="1"/>
</dbReference>
<evidence type="ECO:0000256" key="1">
    <source>
        <dbReference type="ARBA" id="ARBA00000085"/>
    </source>
</evidence>
<dbReference type="GO" id="GO:0005886">
    <property type="term" value="C:plasma membrane"/>
    <property type="evidence" value="ECO:0007669"/>
    <property type="project" value="UniProtKB-SubCell"/>
</dbReference>
<sequence>MSLRNRVALAGGAVVLAALVVAALVLYPSLSSSLTAQHDSSLVAAAQQAPDLVAAFKQKAAGTSEARKPDAAKDGRATGDPKANGPTSAPDALSPGSVIPQRPVDVGSTLLQFVAAPVMEGPSAGFADLTATDVQVADGTRAPYFRYTDYGGVRYRVYTAPLVGNDGTLVRAAVPTSVVGATLHRLELLLLAIIAGGCVLAALAARLAAGRVLRPVRRLTDTVEHVTATQDLSARLAADGKDEIARLTRSFAAMMSALDDSVGAQRRLVADASHELRTPLTSLTTNLELLGEGTGVADPQAPLLVREARAQAAELTTLVNDLVDLGRYGSSPNGTHTEDVRLDLLARRVVDRAATRAPHVEFTAALEPCMVHGDPDALERAIGNLVDNAIKWSPDGGPVTVATTPAGEVSVTDRGPGIPAADLPYVFDRFYRSPAARSLPGSGLGLSIVRQIAETHGGGVAAQPLGQGVRLVLTLPPAP</sequence>
<gene>
    <name evidence="15" type="ORF">SAMN05216267_102197</name>
</gene>
<dbReference type="CDD" id="cd00082">
    <property type="entry name" value="HisKA"/>
    <property type="match status" value="1"/>
</dbReference>
<dbReference type="InterPro" id="IPR003661">
    <property type="entry name" value="HisK_dim/P_dom"/>
</dbReference>
<feature type="domain" description="Histidine kinase" evidence="13">
    <location>
        <begin position="271"/>
        <end position="479"/>
    </location>
</feature>
<dbReference type="InterPro" id="IPR003594">
    <property type="entry name" value="HATPase_dom"/>
</dbReference>
<evidence type="ECO:0000256" key="10">
    <source>
        <dbReference type="ARBA" id="ARBA00023136"/>
    </source>
</evidence>
<dbReference type="EMBL" id="FODD01000021">
    <property type="protein sequence ID" value="SEO26263.1"/>
    <property type="molecule type" value="Genomic_DNA"/>
</dbReference>